<accession>A0A9P0HE83</accession>
<feature type="signal peptide" evidence="2">
    <location>
        <begin position="1"/>
        <end position="25"/>
    </location>
</feature>
<evidence type="ECO:0000256" key="2">
    <source>
        <dbReference type="SAM" id="SignalP"/>
    </source>
</evidence>
<gene>
    <name evidence="3" type="ORF">NEZAVI_LOCUS9457</name>
</gene>
<reference evidence="3" key="1">
    <citation type="submission" date="2022-01" db="EMBL/GenBank/DDBJ databases">
        <authorList>
            <person name="King R."/>
        </authorList>
    </citation>
    <scope>NUCLEOTIDE SEQUENCE</scope>
</reference>
<feature type="chain" id="PRO_5040323005" description="Neuropeptide" evidence="2">
    <location>
        <begin position="26"/>
        <end position="204"/>
    </location>
</feature>
<dbReference type="OrthoDB" id="10536373at2759"/>
<keyword evidence="2" id="KW-0732">Signal</keyword>
<dbReference type="EMBL" id="OV725080">
    <property type="protein sequence ID" value="CAH1400157.1"/>
    <property type="molecule type" value="Genomic_DNA"/>
</dbReference>
<feature type="region of interest" description="Disordered" evidence="1">
    <location>
        <begin position="99"/>
        <end position="151"/>
    </location>
</feature>
<dbReference type="Proteomes" id="UP001152798">
    <property type="component" value="Chromosome 4"/>
</dbReference>
<sequence>MWWVLVLSLSLAIIMLLMMLFCCDWRTNKICSCSHQPSVPVAFREDGLEERWRMVSALSDEDVEERTETIVSLDPSELPGDLNRGLVREFGTTRRSRCKPSCPNPVAVKGHSDSPVEGRMSQEFSGNRLHLFGPEDGQDLPAPMVEPPLNHHGHSLEVEAQVNNQKTLTPRGHKTPLESPSPTGHKMCTLSSETVALSGRQGPH</sequence>
<feature type="region of interest" description="Disordered" evidence="1">
    <location>
        <begin position="166"/>
        <end position="186"/>
    </location>
</feature>
<evidence type="ECO:0008006" key="5">
    <source>
        <dbReference type="Google" id="ProtNLM"/>
    </source>
</evidence>
<evidence type="ECO:0000313" key="4">
    <source>
        <dbReference type="Proteomes" id="UP001152798"/>
    </source>
</evidence>
<organism evidence="3 4">
    <name type="scientific">Nezara viridula</name>
    <name type="common">Southern green stink bug</name>
    <name type="synonym">Cimex viridulus</name>
    <dbReference type="NCBI Taxonomy" id="85310"/>
    <lineage>
        <taxon>Eukaryota</taxon>
        <taxon>Metazoa</taxon>
        <taxon>Ecdysozoa</taxon>
        <taxon>Arthropoda</taxon>
        <taxon>Hexapoda</taxon>
        <taxon>Insecta</taxon>
        <taxon>Pterygota</taxon>
        <taxon>Neoptera</taxon>
        <taxon>Paraneoptera</taxon>
        <taxon>Hemiptera</taxon>
        <taxon>Heteroptera</taxon>
        <taxon>Panheteroptera</taxon>
        <taxon>Pentatomomorpha</taxon>
        <taxon>Pentatomoidea</taxon>
        <taxon>Pentatomidae</taxon>
        <taxon>Pentatominae</taxon>
        <taxon>Nezara</taxon>
    </lineage>
</organism>
<name>A0A9P0HE83_NEZVI</name>
<dbReference type="AlphaFoldDB" id="A0A9P0HE83"/>
<keyword evidence="4" id="KW-1185">Reference proteome</keyword>
<proteinExistence type="predicted"/>
<evidence type="ECO:0000256" key="1">
    <source>
        <dbReference type="SAM" id="MobiDB-lite"/>
    </source>
</evidence>
<evidence type="ECO:0000313" key="3">
    <source>
        <dbReference type="EMBL" id="CAH1400157.1"/>
    </source>
</evidence>
<protein>
    <recommendedName>
        <fullName evidence="5">Neuropeptide</fullName>
    </recommendedName>
</protein>